<sequence length="147" mass="16479">MAHLSLNKAPPPLNPHQPVLYIECCRAQTDYRKRASELHASLAEALRALQPDLQLQLRINENNMPRLGAFEVAIATRPTDDHSQRQVLWTGLQRVPVSAKVPHVDDIIAPACMALKLRHSQAGTSNIDLVRTSDGDIRKILQRRSLQ</sequence>
<evidence type="ECO:0000313" key="2">
    <source>
        <dbReference type="Proteomes" id="UP000295192"/>
    </source>
</evidence>
<keyword evidence="2" id="KW-1185">Reference proteome</keyword>
<dbReference type="OMA" id="RINDKGP"/>
<dbReference type="STRING" id="7232.A0A484AVF6"/>
<dbReference type="OrthoDB" id="1933874at2759"/>
<protein>
    <recommendedName>
        <fullName evidence="3">Selenoprotein BthD</fullName>
    </recommendedName>
</protein>
<reference evidence="1 2" key="1">
    <citation type="journal article" date="2019" name="J. Hered.">
        <title>An Improved Genome Assembly for Drosophila navojoa, the Basal Species in the mojavensis Cluster.</title>
        <authorList>
            <person name="Vanderlinde T."/>
            <person name="Dupim E.G."/>
            <person name="Nazario-Yepiz N.O."/>
            <person name="Carvalho A.B."/>
        </authorList>
    </citation>
    <scope>NUCLEOTIDE SEQUENCE [LARGE SCALE GENOMIC DNA]</scope>
    <source>
        <strain evidence="1">Navoj_Jal97</strain>
        <tissue evidence="1">Whole organism</tissue>
    </source>
</reference>
<dbReference type="Proteomes" id="UP000295192">
    <property type="component" value="Unassembled WGS sequence"/>
</dbReference>
<name>A0A484AVF6_DRONA</name>
<accession>A0A484AVF6</accession>
<gene>
    <name evidence="1" type="ORF">AWZ03_013987</name>
</gene>
<proteinExistence type="predicted"/>
<comment type="caution">
    <text evidence="1">The sequence shown here is derived from an EMBL/GenBank/DDBJ whole genome shotgun (WGS) entry which is preliminary data.</text>
</comment>
<organism evidence="1 2">
    <name type="scientific">Drosophila navojoa</name>
    <name type="common">Fruit fly</name>
    <dbReference type="NCBI Taxonomy" id="7232"/>
    <lineage>
        <taxon>Eukaryota</taxon>
        <taxon>Metazoa</taxon>
        <taxon>Ecdysozoa</taxon>
        <taxon>Arthropoda</taxon>
        <taxon>Hexapoda</taxon>
        <taxon>Insecta</taxon>
        <taxon>Pterygota</taxon>
        <taxon>Neoptera</taxon>
        <taxon>Endopterygota</taxon>
        <taxon>Diptera</taxon>
        <taxon>Brachycera</taxon>
        <taxon>Muscomorpha</taxon>
        <taxon>Ephydroidea</taxon>
        <taxon>Drosophilidae</taxon>
        <taxon>Drosophila</taxon>
    </lineage>
</organism>
<dbReference type="EMBL" id="LSRL02000938">
    <property type="protein sequence ID" value="TDG39591.1"/>
    <property type="molecule type" value="Genomic_DNA"/>
</dbReference>
<dbReference type="AlphaFoldDB" id="A0A484AVF6"/>
<evidence type="ECO:0008006" key="3">
    <source>
        <dbReference type="Google" id="ProtNLM"/>
    </source>
</evidence>
<evidence type="ECO:0000313" key="1">
    <source>
        <dbReference type="EMBL" id="TDG39591.1"/>
    </source>
</evidence>